<feature type="transmembrane region" description="Helical" evidence="8">
    <location>
        <begin position="528"/>
        <end position="549"/>
    </location>
</feature>
<dbReference type="PROSITE" id="PS50156">
    <property type="entry name" value="SSD"/>
    <property type="match status" value="1"/>
</dbReference>
<protein>
    <submittedName>
        <fullName evidence="10">MMPL family transporter</fullName>
    </submittedName>
</protein>
<feature type="transmembrane region" description="Helical" evidence="8">
    <location>
        <begin position="639"/>
        <end position="661"/>
    </location>
</feature>
<organism evidence="10 11">
    <name type="scientific">Streptomyces paludis</name>
    <dbReference type="NCBI Taxonomy" id="2282738"/>
    <lineage>
        <taxon>Bacteria</taxon>
        <taxon>Bacillati</taxon>
        <taxon>Actinomycetota</taxon>
        <taxon>Actinomycetes</taxon>
        <taxon>Kitasatosporales</taxon>
        <taxon>Streptomycetaceae</taxon>
        <taxon>Streptomyces</taxon>
    </lineage>
</organism>
<evidence type="ECO:0000256" key="8">
    <source>
        <dbReference type="SAM" id="Phobius"/>
    </source>
</evidence>
<feature type="transmembrane region" description="Helical" evidence="8">
    <location>
        <begin position="377"/>
        <end position="395"/>
    </location>
</feature>
<dbReference type="Pfam" id="PF03176">
    <property type="entry name" value="MMPL"/>
    <property type="match status" value="2"/>
</dbReference>
<feature type="compositionally biased region" description="Low complexity" evidence="7">
    <location>
        <begin position="738"/>
        <end position="752"/>
    </location>
</feature>
<evidence type="ECO:0000256" key="2">
    <source>
        <dbReference type="ARBA" id="ARBA00010157"/>
    </source>
</evidence>
<proteinExistence type="inferred from homology"/>
<dbReference type="InterPro" id="IPR004869">
    <property type="entry name" value="MMPL_dom"/>
</dbReference>
<feature type="transmembrane region" description="Helical" evidence="8">
    <location>
        <begin position="233"/>
        <end position="251"/>
    </location>
</feature>
<evidence type="ECO:0000313" key="11">
    <source>
        <dbReference type="Proteomes" id="UP000253868"/>
    </source>
</evidence>
<evidence type="ECO:0000256" key="5">
    <source>
        <dbReference type="ARBA" id="ARBA00022989"/>
    </source>
</evidence>
<feature type="transmembrane region" description="Helical" evidence="8">
    <location>
        <begin position="176"/>
        <end position="196"/>
    </location>
</feature>
<keyword evidence="11" id="KW-1185">Reference proteome</keyword>
<keyword evidence="6 8" id="KW-0472">Membrane</keyword>
<name>A0A345HWN9_9ACTN</name>
<feature type="transmembrane region" description="Helical" evidence="8">
    <location>
        <begin position="203"/>
        <end position="227"/>
    </location>
</feature>
<evidence type="ECO:0000259" key="9">
    <source>
        <dbReference type="PROSITE" id="PS50156"/>
    </source>
</evidence>
<feature type="transmembrane region" description="Helical" evidence="8">
    <location>
        <begin position="561"/>
        <end position="582"/>
    </location>
</feature>
<accession>A0A345HWN9</accession>
<keyword evidence="4 8" id="KW-0812">Transmembrane</keyword>
<evidence type="ECO:0000256" key="3">
    <source>
        <dbReference type="ARBA" id="ARBA00022475"/>
    </source>
</evidence>
<dbReference type="PANTHER" id="PTHR33406:SF11">
    <property type="entry name" value="MEMBRANE PROTEIN SCO6666-RELATED"/>
    <property type="match status" value="1"/>
</dbReference>
<dbReference type="KEGG" id="spad:DVK44_29365"/>
<dbReference type="Gene3D" id="1.20.1640.10">
    <property type="entry name" value="Multidrug efflux transporter AcrB transmembrane domain"/>
    <property type="match status" value="2"/>
</dbReference>
<feature type="domain" description="SSD" evidence="9">
    <location>
        <begin position="214"/>
        <end position="331"/>
    </location>
</feature>
<gene>
    <name evidence="10" type="ORF">DVK44_29365</name>
</gene>
<feature type="transmembrane region" description="Helical" evidence="8">
    <location>
        <begin position="673"/>
        <end position="698"/>
    </location>
</feature>
<feature type="transmembrane region" description="Helical" evidence="8">
    <location>
        <begin position="300"/>
        <end position="329"/>
    </location>
</feature>
<evidence type="ECO:0000256" key="7">
    <source>
        <dbReference type="SAM" id="MobiDB-lite"/>
    </source>
</evidence>
<dbReference type="OrthoDB" id="7051771at2"/>
<feature type="region of interest" description="Disordered" evidence="7">
    <location>
        <begin position="724"/>
        <end position="758"/>
    </location>
</feature>
<feature type="transmembrane region" description="Helical" evidence="8">
    <location>
        <begin position="20"/>
        <end position="38"/>
    </location>
</feature>
<dbReference type="RefSeq" id="WP_114663654.1">
    <property type="nucleotide sequence ID" value="NZ_CP031194.1"/>
</dbReference>
<evidence type="ECO:0000313" key="10">
    <source>
        <dbReference type="EMBL" id="AXG81113.1"/>
    </source>
</evidence>
<comment type="subcellular location">
    <subcellularLocation>
        <location evidence="1">Cell membrane</location>
        <topology evidence="1">Multi-pass membrane protein</topology>
    </subcellularLocation>
</comment>
<dbReference type="InterPro" id="IPR000731">
    <property type="entry name" value="SSD"/>
</dbReference>
<comment type="similarity">
    <text evidence="2">Belongs to the resistance-nodulation-cell division (RND) (TC 2.A.6) family. MmpL subfamily.</text>
</comment>
<keyword evidence="5 8" id="KW-1133">Transmembrane helix</keyword>
<dbReference type="InterPro" id="IPR050545">
    <property type="entry name" value="Mycobact_MmpL"/>
</dbReference>
<reference evidence="11" key="1">
    <citation type="submission" date="2018-07" db="EMBL/GenBank/DDBJ databases">
        <authorList>
            <person name="Zhao J."/>
        </authorList>
    </citation>
    <scope>NUCLEOTIDE SEQUENCE [LARGE SCALE GENOMIC DNA]</scope>
    <source>
        <strain evidence="11">GSSD-12</strain>
    </source>
</reference>
<dbReference type="GO" id="GO:0005886">
    <property type="term" value="C:plasma membrane"/>
    <property type="evidence" value="ECO:0007669"/>
    <property type="project" value="UniProtKB-SubCell"/>
</dbReference>
<feature type="transmembrane region" description="Helical" evidence="8">
    <location>
        <begin position="272"/>
        <end position="294"/>
    </location>
</feature>
<dbReference type="SUPFAM" id="SSF82866">
    <property type="entry name" value="Multidrug efflux transporter AcrB transmembrane domain"/>
    <property type="match status" value="2"/>
</dbReference>
<evidence type="ECO:0000256" key="4">
    <source>
        <dbReference type="ARBA" id="ARBA00022692"/>
    </source>
</evidence>
<feature type="transmembrane region" description="Helical" evidence="8">
    <location>
        <begin position="594"/>
        <end position="618"/>
    </location>
</feature>
<dbReference type="PANTHER" id="PTHR33406">
    <property type="entry name" value="MEMBRANE PROTEIN MJ1562-RELATED"/>
    <property type="match status" value="1"/>
</dbReference>
<dbReference type="AlphaFoldDB" id="A0A345HWN9"/>
<dbReference type="Proteomes" id="UP000253868">
    <property type="component" value="Chromosome"/>
</dbReference>
<dbReference type="EMBL" id="CP031194">
    <property type="protein sequence ID" value="AXG81113.1"/>
    <property type="molecule type" value="Genomic_DNA"/>
</dbReference>
<sequence>MSTLLYRLGRFAYRRKWSVIGVWSVLLLAMIAAALGLMKPFTPSTAIPGTEAQRTLDIVRVEFPGDESHLTGSIVFRAPRGETLTTGDAARVVRRTVSATADVPGVRSATAPAAAAGTLSADGRTGIATLTFTTEKDAALPEATERGIERIAAEARRSGLTAEAGGDAFSKAEVKVMGPGEAVGVLIALGVLVVVFRSLRAALIPIATALVGVAVGVLGLLSLTSVVTMDSTSVILAVMLGLAVGIDYALFIVSRHQTQVRAGMDPEESTGLATGTAGGAVVFAGATVVIALAALSVVNIPFLTVMGLGAAATVVVSVLIAVTLLPAVLGLMGHTIANSTVPVLRRATERAERRAADPARRPDAGRRWAAMVARRRWTVLVLSLLGLGILAVPAADLRLGLGGTQDSGTSAARAQQLVDDGFGPGHSGTLVVLVRGDRPAVVPAAERMADVVRDLPGVASVSPAVLAESGGAVLLGVTPASGPETEATKRVLAEIRHARGSVEERTGTAIDVTGTTAVNIDVVNKLSAALPVYCLLVMGLALVLLIVVFRSLAVPLKAALGFLLSLGASLGSLVAVFQWGWLSGPLGIEETGPVLSFLPMLLVGILFGLAMDYEVFLVSRMREEYTHGRPPLEAMVRGFGHGAKVVTAAALIMIAVFGSFVFAEMRVIKGMGFALGIGVLLDAFVVRMTLVPAVMAILGRGAWWLPRFLRRALPDMDIEGERLVSGLTSGSGPDRGPRQAAGGDPRAAAKAGSGAGRS</sequence>
<evidence type="ECO:0000256" key="1">
    <source>
        <dbReference type="ARBA" id="ARBA00004651"/>
    </source>
</evidence>
<evidence type="ECO:0000256" key="6">
    <source>
        <dbReference type="ARBA" id="ARBA00023136"/>
    </source>
</evidence>
<keyword evidence="3" id="KW-1003">Cell membrane</keyword>